<sequence length="51" mass="5588">MLYLLSSVLVYSLIMGVQNVYHKGAKFKVAAAADFSGVLLISMMLVSGFFR</sequence>
<keyword evidence="1" id="KW-0472">Membrane</keyword>
<gene>
    <name evidence="2" type="ordered locus">Clim_0954</name>
</gene>
<evidence type="ECO:0000256" key="1">
    <source>
        <dbReference type="SAM" id="Phobius"/>
    </source>
</evidence>
<dbReference type="Proteomes" id="UP000008841">
    <property type="component" value="Chromosome"/>
</dbReference>
<reference evidence="2 3" key="1">
    <citation type="submission" date="2008-05" db="EMBL/GenBank/DDBJ databases">
        <title>Complete sequence of Chlorobium limicola DSM 245.</title>
        <authorList>
            <consortium name="US DOE Joint Genome Institute"/>
            <person name="Lucas S."/>
            <person name="Copeland A."/>
            <person name="Lapidus A."/>
            <person name="Glavina del Rio T."/>
            <person name="Dalin E."/>
            <person name="Tice H."/>
            <person name="Bruce D."/>
            <person name="Goodwin L."/>
            <person name="Pitluck S."/>
            <person name="Schmutz J."/>
            <person name="Larimer F."/>
            <person name="Land M."/>
            <person name="Hauser L."/>
            <person name="Kyrpides N."/>
            <person name="Ovchinnikova G."/>
            <person name="Zhao F."/>
            <person name="Li T."/>
            <person name="Liu Z."/>
            <person name="Overmann J."/>
            <person name="Bryant D.A."/>
            <person name="Richardson P."/>
        </authorList>
    </citation>
    <scope>NUCLEOTIDE SEQUENCE [LARGE SCALE GENOMIC DNA]</scope>
    <source>
        <strain evidence="3">DSM 245 / NBRC 103803 / 6330</strain>
    </source>
</reference>
<evidence type="ECO:0000313" key="3">
    <source>
        <dbReference type="Proteomes" id="UP000008841"/>
    </source>
</evidence>
<protein>
    <submittedName>
        <fullName evidence="2">Uncharacterized protein</fullName>
    </submittedName>
</protein>
<accession>B3EIT9</accession>
<name>B3EIT9_CHLL2</name>
<evidence type="ECO:0000313" key="2">
    <source>
        <dbReference type="EMBL" id="ACD90030.1"/>
    </source>
</evidence>
<proteinExistence type="predicted"/>
<dbReference type="KEGG" id="cli:Clim_0954"/>
<dbReference type="EMBL" id="CP001097">
    <property type="protein sequence ID" value="ACD90030.1"/>
    <property type="molecule type" value="Genomic_DNA"/>
</dbReference>
<dbReference type="AlphaFoldDB" id="B3EIT9"/>
<organism evidence="2 3">
    <name type="scientific">Chlorobium limicola (strain DSM 245 / NBRC 103803 / 6330)</name>
    <dbReference type="NCBI Taxonomy" id="290315"/>
    <lineage>
        <taxon>Bacteria</taxon>
        <taxon>Pseudomonadati</taxon>
        <taxon>Chlorobiota</taxon>
        <taxon>Chlorobiia</taxon>
        <taxon>Chlorobiales</taxon>
        <taxon>Chlorobiaceae</taxon>
        <taxon>Chlorobium/Pelodictyon group</taxon>
        <taxon>Chlorobium</taxon>
    </lineage>
</organism>
<dbReference type="HOGENOM" id="CLU_3097029_0_0_10"/>
<feature type="transmembrane region" description="Helical" evidence="1">
    <location>
        <begin position="29"/>
        <end position="50"/>
    </location>
</feature>
<keyword evidence="1" id="KW-0812">Transmembrane</keyword>
<keyword evidence="1" id="KW-1133">Transmembrane helix</keyword>